<keyword evidence="1" id="KW-0812">Transmembrane</keyword>
<evidence type="ECO:0000313" key="2">
    <source>
        <dbReference type="EMBL" id="OGK42648.1"/>
    </source>
</evidence>
<sequence>MSIKISPGLRKLYAEKVLELANIGAGATLFSQFLTEKGFSWLSTFVGFGIIIVGYVVSYLLYPKRLKL</sequence>
<comment type="caution">
    <text evidence="2">The sequence shown here is derived from an EMBL/GenBank/DDBJ whole genome shotgun (WGS) entry which is preliminary data.</text>
</comment>
<keyword evidence="1" id="KW-1133">Transmembrane helix</keyword>
<accession>A0A1F7IH10</accession>
<evidence type="ECO:0008006" key="4">
    <source>
        <dbReference type="Google" id="ProtNLM"/>
    </source>
</evidence>
<feature type="transmembrane region" description="Helical" evidence="1">
    <location>
        <begin position="39"/>
        <end position="62"/>
    </location>
</feature>
<proteinExistence type="predicted"/>
<dbReference type="EMBL" id="MGAF01000006">
    <property type="protein sequence ID" value="OGK42648.1"/>
    <property type="molecule type" value="Genomic_DNA"/>
</dbReference>
<dbReference type="STRING" id="1802055.A3A74_06460"/>
<protein>
    <recommendedName>
        <fullName evidence="4">Major facilitator superfamily (MFS) profile domain-containing protein</fullName>
    </recommendedName>
</protein>
<keyword evidence="1" id="KW-0472">Membrane</keyword>
<dbReference type="AlphaFoldDB" id="A0A1F7IH10"/>
<name>A0A1F7IH10_9BACT</name>
<evidence type="ECO:0000313" key="3">
    <source>
        <dbReference type="Proteomes" id="UP000179270"/>
    </source>
</evidence>
<reference evidence="2 3" key="1">
    <citation type="journal article" date="2016" name="Nat. Commun.">
        <title>Thousands of microbial genomes shed light on interconnected biogeochemical processes in an aquifer system.</title>
        <authorList>
            <person name="Anantharaman K."/>
            <person name="Brown C.T."/>
            <person name="Hug L.A."/>
            <person name="Sharon I."/>
            <person name="Castelle C.J."/>
            <person name="Probst A.J."/>
            <person name="Thomas B.C."/>
            <person name="Singh A."/>
            <person name="Wilkins M.J."/>
            <person name="Karaoz U."/>
            <person name="Brodie E.L."/>
            <person name="Williams K.H."/>
            <person name="Hubbard S.S."/>
            <person name="Banfield J.F."/>
        </authorList>
    </citation>
    <scope>NUCLEOTIDE SEQUENCE [LARGE SCALE GENOMIC DNA]</scope>
</reference>
<evidence type="ECO:0000256" key="1">
    <source>
        <dbReference type="SAM" id="Phobius"/>
    </source>
</evidence>
<gene>
    <name evidence="2" type="ORF">A3A74_06460</name>
</gene>
<dbReference type="Proteomes" id="UP000179270">
    <property type="component" value="Unassembled WGS sequence"/>
</dbReference>
<organism evidence="2 3">
    <name type="scientific">Candidatus Roizmanbacteria bacterium RIFCSPLOWO2_01_FULL_35_13</name>
    <dbReference type="NCBI Taxonomy" id="1802055"/>
    <lineage>
        <taxon>Bacteria</taxon>
        <taxon>Candidatus Roizmaniibacteriota</taxon>
    </lineage>
</organism>